<gene>
    <name evidence="1" type="ORF">MLD38_016277</name>
</gene>
<dbReference type="EMBL" id="CM042883">
    <property type="protein sequence ID" value="KAI4378853.1"/>
    <property type="molecule type" value="Genomic_DNA"/>
</dbReference>
<evidence type="ECO:0000313" key="2">
    <source>
        <dbReference type="Proteomes" id="UP001057402"/>
    </source>
</evidence>
<organism evidence="1 2">
    <name type="scientific">Melastoma candidum</name>
    <dbReference type="NCBI Taxonomy" id="119954"/>
    <lineage>
        <taxon>Eukaryota</taxon>
        <taxon>Viridiplantae</taxon>
        <taxon>Streptophyta</taxon>
        <taxon>Embryophyta</taxon>
        <taxon>Tracheophyta</taxon>
        <taxon>Spermatophyta</taxon>
        <taxon>Magnoliopsida</taxon>
        <taxon>eudicotyledons</taxon>
        <taxon>Gunneridae</taxon>
        <taxon>Pentapetalae</taxon>
        <taxon>rosids</taxon>
        <taxon>malvids</taxon>
        <taxon>Myrtales</taxon>
        <taxon>Melastomataceae</taxon>
        <taxon>Melastomatoideae</taxon>
        <taxon>Melastomateae</taxon>
        <taxon>Melastoma</taxon>
    </lineage>
</organism>
<proteinExistence type="predicted"/>
<keyword evidence="2" id="KW-1185">Reference proteome</keyword>
<dbReference type="Proteomes" id="UP001057402">
    <property type="component" value="Chromosome 4"/>
</dbReference>
<comment type="caution">
    <text evidence="1">The sequence shown here is derived from an EMBL/GenBank/DDBJ whole genome shotgun (WGS) entry which is preliminary data.</text>
</comment>
<protein>
    <submittedName>
        <fullName evidence="1">Uncharacterized protein</fullName>
    </submittedName>
</protein>
<sequence>MLLPRFHSHSFAASGEALPALAASPHGVGGTTIATRRRRPLRVRNAKRANLSASRTESVKVPTYEDAVLGRSYRISEFLSHPSGVEAMLNARVMQSYQLIDSTTYRCELPTINILDFEATPVLDLRLTSSSEGCKVEMLSCKLNGSEVVERQNDHYKAYMTNHIRWRTNDHEEFLEINVELSLVLEIFSQPFVMLPTSAVEVPGNVAMQAVVDRLVQLLLKHLLEDYQQWVHRQSGNLNK</sequence>
<reference evidence="2" key="1">
    <citation type="journal article" date="2023" name="Front. Plant Sci.">
        <title>Chromosomal-level genome assembly of Melastoma candidum provides insights into trichome evolution.</title>
        <authorList>
            <person name="Zhong Y."/>
            <person name="Wu W."/>
            <person name="Sun C."/>
            <person name="Zou P."/>
            <person name="Liu Y."/>
            <person name="Dai S."/>
            <person name="Zhou R."/>
        </authorList>
    </citation>
    <scope>NUCLEOTIDE SEQUENCE [LARGE SCALE GENOMIC DNA]</scope>
</reference>
<accession>A0ACB9RIR2</accession>
<evidence type="ECO:0000313" key="1">
    <source>
        <dbReference type="EMBL" id="KAI4378853.1"/>
    </source>
</evidence>
<name>A0ACB9RIR2_9MYRT</name>